<keyword evidence="3" id="KW-1185">Reference proteome</keyword>
<keyword evidence="1" id="KW-0732">Signal</keyword>
<dbReference type="Proteomes" id="UP000194012">
    <property type="component" value="Unassembled WGS sequence"/>
</dbReference>
<name>A0A1X6ZRE6_9RHOB</name>
<sequence>MIHTFFSKTAVLATIGALALSASAKAQDADVIDLNDLTCRTYLTLGGDERDMTTIFLHGYFTGQADMSSVNISDLATTSDQVLEDCIDGPDKKVLEVFGAALK</sequence>
<gene>
    <name evidence="2" type="ORF">ROG8370_02732</name>
</gene>
<evidence type="ECO:0008006" key="4">
    <source>
        <dbReference type="Google" id="ProtNLM"/>
    </source>
</evidence>
<proteinExistence type="predicted"/>
<dbReference type="Pfam" id="PF06411">
    <property type="entry name" value="HdeA"/>
    <property type="match status" value="1"/>
</dbReference>
<feature type="signal peptide" evidence="1">
    <location>
        <begin position="1"/>
        <end position="26"/>
    </location>
</feature>
<protein>
    <recommendedName>
        <fullName evidence="4">Acid stress chaperone HdeA</fullName>
    </recommendedName>
</protein>
<evidence type="ECO:0000256" key="1">
    <source>
        <dbReference type="SAM" id="SignalP"/>
    </source>
</evidence>
<feature type="chain" id="PRO_5010859821" description="Acid stress chaperone HdeA" evidence="1">
    <location>
        <begin position="27"/>
        <end position="103"/>
    </location>
</feature>
<dbReference type="EMBL" id="FWFJ01000028">
    <property type="protein sequence ID" value="SLN59389.1"/>
    <property type="molecule type" value="Genomic_DNA"/>
</dbReference>
<dbReference type="OrthoDB" id="9256049at2"/>
<reference evidence="3" key="1">
    <citation type="submission" date="2017-03" db="EMBL/GenBank/DDBJ databases">
        <authorList>
            <person name="Rodrigo-Torres L."/>
            <person name="Arahal R.D."/>
            <person name="Lucena T."/>
        </authorList>
    </citation>
    <scope>NUCLEOTIDE SEQUENCE [LARGE SCALE GENOMIC DNA]</scope>
    <source>
        <strain evidence="3">CECT 8370</strain>
    </source>
</reference>
<dbReference type="InterPro" id="IPR010486">
    <property type="entry name" value="HNS-dep_expression_A/B"/>
</dbReference>
<evidence type="ECO:0000313" key="2">
    <source>
        <dbReference type="EMBL" id="SLN59389.1"/>
    </source>
</evidence>
<dbReference type="AlphaFoldDB" id="A0A1X6ZRE6"/>
<evidence type="ECO:0000313" key="3">
    <source>
        <dbReference type="Proteomes" id="UP000194012"/>
    </source>
</evidence>
<accession>A0A1X6ZRE6</accession>
<dbReference type="RefSeq" id="WP_085827709.1">
    <property type="nucleotide sequence ID" value="NZ_FWFJ01000028.1"/>
</dbReference>
<organism evidence="2 3">
    <name type="scientific">Roseovarius gaetbuli</name>
    <dbReference type="NCBI Taxonomy" id="1356575"/>
    <lineage>
        <taxon>Bacteria</taxon>
        <taxon>Pseudomonadati</taxon>
        <taxon>Pseudomonadota</taxon>
        <taxon>Alphaproteobacteria</taxon>
        <taxon>Rhodobacterales</taxon>
        <taxon>Roseobacteraceae</taxon>
        <taxon>Roseovarius</taxon>
    </lineage>
</organism>